<dbReference type="OrthoDB" id="2984333at2759"/>
<dbReference type="GO" id="GO:0086010">
    <property type="term" value="P:membrane depolarization during action potential"/>
    <property type="evidence" value="ECO:0007669"/>
    <property type="project" value="TreeGrafter"/>
</dbReference>
<proteinExistence type="predicted"/>
<dbReference type="AlphaFoldDB" id="A0A8J2WNT2"/>
<dbReference type="GO" id="GO:0005248">
    <property type="term" value="F:voltage-gated sodium channel activity"/>
    <property type="evidence" value="ECO:0007669"/>
    <property type="project" value="TreeGrafter"/>
</dbReference>
<comment type="caution">
    <text evidence="3">The sequence shown here is derived from an EMBL/GenBank/DDBJ whole genome shotgun (WGS) entry which is preliminary data.</text>
</comment>
<keyword evidence="4" id="KW-1185">Reference proteome</keyword>
<dbReference type="Proteomes" id="UP000789390">
    <property type="component" value="Unassembled WGS sequence"/>
</dbReference>
<gene>
    <name evidence="3" type="ORF">DGAL_LOCUS8984</name>
</gene>
<organism evidence="3 4">
    <name type="scientific">Daphnia galeata</name>
    <dbReference type="NCBI Taxonomy" id="27404"/>
    <lineage>
        <taxon>Eukaryota</taxon>
        <taxon>Metazoa</taxon>
        <taxon>Ecdysozoa</taxon>
        <taxon>Arthropoda</taxon>
        <taxon>Crustacea</taxon>
        <taxon>Branchiopoda</taxon>
        <taxon>Diplostraca</taxon>
        <taxon>Cladocera</taxon>
        <taxon>Anomopoda</taxon>
        <taxon>Daphniidae</taxon>
        <taxon>Daphnia</taxon>
    </lineage>
</organism>
<evidence type="ECO:0000256" key="1">
    <source>
        <dbReference type="SAM" id="MobiDB-lite"/>
    </source>
</evidence>
<dbReference type="PANTHER" id="PTHR10037:SF288">
    <property type="entry name" value="SODIUM CHANNEL PROTEIN PARA"/>
    <property type="match status" value="1"/>
</dbReference>
<dbReference type="EMBL" id="CAKKLH010000201">
    <property type="protein sequence ID" value="CAH0105911.1"/>
    <property type="molecule type" value="Genomic_DNA"/>
</dbReference>
<keyword evidence="2" id="KW-0812">Transmembrane</keyword>
<dbReference type="PANTHER" id="PTHR10037">
    <property type="entry name" value="VOLTAGE-GATED CATION CHANNEL CALCIUM AND SODIUM"/>
    <property type="match status" value="1"/>
</dbReference>
<feature type="compositionally biased region" description="Basic and acidic residues" evidence="1">
    <location>
        <begin position="33"/>
        <end position="54"/>
    </location>
</feature>
<reference evidence="3" key="1">
    <citation type="submission" date="2021-11" db="EMBL/GenBank/DDBJ databases">
        <authorList>
            <person name="Schell T."/>
        </authorList>
    </citation>
    <scope>NUCLEOTIDE SEQUENCE</scope>
    <source>
        <strain evidence="3">M5</strain>
    </source>
</reference>
<dbReference type="GO" id="GO:0001518">
    <property type="term" value="C:voltage-gated sodium channel complex"/>
    <property type="evidence" value="ECO:0007669"/>
    <property type="project" value="TreeGrafter"/>
</dbReference>
<dbReference type="InterPro" id="IPR043203">
    <property type="entry name" value="VGCC_Ca_Na"/>
</dbReference>
<protein>
    <submittedName>
        <fullName evidence="3">Uncharacterized protein</fullName>
    </submittedName>
</protein>
<sequence>MVEDHENESNEDEEERPVFCPYTRESLVQSEARIAEEEAKRNERKKKAEESEMRYDEDDEDEGPKADPTLEQGMPLPIRLNAVYSPELTAVPIEDIDPYYKNQRTFVVISKGKDIFRFSATDAMWLLSPFNPIRRVAIYVLVHPLFSFFIILTILTNCILMIMPPNAFIESTE</sequence>
<evidence type="ECO:0000256" key="2">
    <source>
        <dbReference type="SAM" id="Phobius"/>
    </source>
</evidence>
<feature type="region of interest" description="Disordered" evidence="1">
    <location>
        <begin position="1"/>
        <end position="72"/>
    </location>
</feature>
<evidence type="ECO:0000313" key="4">
    <source>
        <dbReference type="Proteomes" id="UP000789390"/>
    </source>
</evidence>
<evidence type="ECO:0000313" key="3">
    <source>
        <dbReference type="EMBL" id="CAH0105911.1"/>
    </source>
</evidence>
<feature type="transmembrane region" description="Helical" evidence="2">
    <location>
        <begin position="136"/>
        <end position="163"/>
    </location>
</feature>
<feature type="compositionally biased region" description="Acidic residues" evidence="1">
    <location>
        <begin position="1"/>
        <end position="15"/>
    </location>
</feature>
<name>A0A8J2WNT2_9CRUS</name>
<keyword evidence="2" id="KW-0472">Membrane</keyword>
<dbReference type="GO" id="GO:0019228">
    <property type="term" value="P:neuronal action potential"/>
    <property type="evidence" value="ECO:0007669"/>
    <property type="project" value="TreeGrafter"/>
</dbReference>
<keyword evidence="2" id="KW-1133">Transmembrane helix</keyword>
<accession>A0A8J2WNT2</accession>